<evidence type="ECO:0000313" key="5">
    <source>
        <dbReference type="Proteomes" id="UP000184032"/>
    </source>
</evidence>
<sequence>MKIGKISNEELKDYVFKNIIKTRKEVLVSSEIGMDTAILDFDSDLIVMSTDPITGSTKDLGKLSVNISCNDVACGGAEPVAILMSILLPPSSTLEELEEIVRDADEECKRLNLDIVGGHTEVTDAVNRIVVTTTVVGRVKEDELPSISSIEVGDTVVISKSIGIEGSSIIYKEKKEELDKILNVDEKKEIMNFSNLLSVVKEAQIAKKFGVKYMHDITEGGLYGALWESAQVINKKITIDKDTLPITESAKKIVKYFNLDIYRLISSGSMIFIMDKNEYKGFELECKKNNIEVMAIGKVEDGAGFYVKSKGDFVEEIKNTTVDELYKVV</sequence>
<dbReference type="SUPFAM" id="SSF55326">
    <property type="entry name" value="PurM N-terminal domain-like"/>
    <property type="match status" value="1"/>
</dbReference>
<protein>
    <submittedName>
        <fullName evidence="4">Hydrogenase maturation protein, carbamoyl dehydratase HypE</fullName>
    </submittedName>
</protein>
<dbReference type="STRING" id="1120995.SAMN02745245_00911"/>
<dbReference type="PIRSF" id="PIRSF005644">
    <property type="entry name" value="Hdrgns_mtr_HypE"/>
    <property type="match status" value="1"/>
</dbReference>
<dbReference type="CDD" id="cd06061">
    <property type="entry name" value="PurM-like1"/>
    <property type="match status" value="1"/>
</dbReference>
<dbReference type="InterPro" id="IPR036676">
    <property type="entry name" value="PurM-like_C_sf"/>
</dbReference>
<evidence type="ECO:0000259" key="2">
    <source>
        <dbReference type="Pfam" id="PF00586"/>
    </source>
</evidence>
<keyword evidence="5" id="KW-1185">Reference proteome</keyword>
<dbReference type="GO" id="GO:0051604">
    <property type="term" value="P:protein maturation"/>
    <property type="evidence" value="ECO:0007669"/>
    <property type="project" value="TreeGrafter"/>
</dbReference>
<dbReference type="Pfam" id="PF02769">
    <property type="entry name" value="AIRS_C"/>
    <property type="match status" value="1"/>
</dbReference>
<dbReference type="PANTHER" id="PTHR30303">
    <property type="entry name" value="HYDROGENASE ISOENZYMES FORMATION PROTEIN HYPE"/>
    <property type="match status" value="1"/>
</dbReference>
<proteinExistence type="inferred from homology"/>
<dbReference type="PANTHER" id="PTHR30303:SF4">
    <property type="entry name" value="HYDROGENASE EXPRESSION_FORMATION PROTEIN HYPE"/>
    <property type="match status" value="1"/>
</dbReference>
<dbReference type="OrthoDB" id="153904at2"/>
<dbReference type="InterPro" id="IPR010918">
    <property type="entry name" value="PurM-like_C_dom"/>
</dbReference>
<evidence type="ECO:0000259" key="3">
    <source>
        <dbReference type="Pfam" id="PF02769"/>
    </source>
</evidence>
<dbReference type="InterPro" id="IPR016188">
    <property type="entry name" value="PurM-like_N"/>
</dbReference>
<dbReference type="RefSeq" id="WP_073184178.1">
    <property type="nucleotide sequence ID" value="NZ_FQXI01000005.1"/>
</dbReference>
<dbReference type="Gene3D" id="3.30.1330.10">
    <property type="entry name" value="PurM-like, N-terminal domain"/>
    <property type="match status" value="1"/>
</dbReference>
<accession>A0A1M5RHW4</accession>
<organism evidence="4 5">
    <name type="scientific">Anaerosphaera aminiphila DSM 21120</name>
    <dbReference type="NCBI Taxonomy" id="1120995"/>
    <lineage>
        <taxon>Bacteria</taxon>
        <taxon>Bacillati</taxon>
        <taxon>Bacillota</taxon>
        <taxon>Tissierellia</taxon>
        <taxon>Tissierellales</taxon>
        <taxon>Peptoniphilaceae</taxon>
        <taxon>Anaerosphaera</taxon>
    </lineage>
</organism>
<gene>
    <name evidence="4" type="ORF">SAMN02745245_00911</name>
</gene>
<reference evidence="5" key="1">
    <citation type="submission" date="2016-11" db="EMBL/GenBank/DDBJ databases">
        <authorList>
            <person name="Varghese N."/>
            <person name="Submissions S."/>
        </authorList>
    </citation>
    <scope>NUCLEOTIDE SEQUENCE [LARGE SCALE GENOMIC DNA]</scope>
    <source>
        <strain evidence="5">DSM 21120</strain>
    </source>
</reference>
<dbReference type="InterPro" id="IPR011854">
    <property type="entry name" value="HypE"/>
</dbReference>
<evidence type="ECO:0000256" key="1">
    <source>
        <dbReference type="ARBA" id="ARBA00006243"/>
    </source>
</evidence>
<comment type="similarity">
    <text evidence="1">Belongs to the HypE family.</text>
</comment>
<dbReference type="AlphaFoldDB" id="A0A1M5RHW4"/>
<dbReference type="Gene3D" id="3.90.650.10">
    <property type="entry name" value="PurM-like C-terminal domain"/>
    <property type="match status" value="1"/>
</dbReference>
<dbReference type="Pfam" id="PF00586">
    <property type="entry name" value="AIRS"/>
    <property type="match status" value="1"/>
</dbReference>
<dbReference type="SUPFAM" id="SSF56042">
    <property type="entry name" value="PurM C-terminal domain-like"/>
    <property type="match status" value="1"/>
</dbReference>
<dbReference type="InterPro" id="IPR036921">
    <property type="entry name" value="PurM-like_N_sf"/>
</dbReference>
<dbReference type="EMBL" id="FQXI01000005">
    <property type="protein sequence ID" value="SHH25726.1"/>
    <property type="molecule type" value="Genomic_DNA"/>
</dbReference>
<evidence type="ECO:0000313" key="4">
    <source>
        <dbReference type="EMBL" id="SHH25726.1"/>
    </source>
</evidence>
<name>A0A1M5RHW4_9FIRM</name>
<feature type="domain" description="PurM-like N-terminal" evidence="2">
    <location>
        <begin position="34"/>
        <end position="139"/>
    </location>
</feature>
<dbReference type="Proteomes" id="UP000184032">
    <property type="component" value="Unassembled WGS sequence"/>
</dbReference>
<feature type="domain" description="PurM-like C-terminal" evidence="3">
    <location>
        <begin position="151"/>
        <end position="307"/>
    </location>
</feature>